<dbReference type="EMBL" id="MGHF01000020">
    <property type="protein sequence ID" value="OGM63163.1"/>
    <property type="molecule type" value="Genomic_DNA"/>
</dbReference>
<protein>
    <recommendedName>
        <fullName evidence="5">Glycosyltransferase subfamily 4-like N-terminal domain-containing protein</fullName>
    </recommendedName>
</protein>
<name>A0A1F8BGN1_9BACT</name>
<evidence type="ECO:0000313" key="4">
    <source>
        <dbReference type="Proteomes" id="UP000177082"/>
    </source>
</evidence>
<dbReference type="PANTHER" id="PTHR45947">
    <property type="entry name" value="SULFOQUINOVOSYL TRANSFERASE SQD2"/>
    <property type="match status" value="1"/>
</dbReference>
<dbReference type="AlphaFoldDB" id="A0A1F8BGN1"/>
<organism evidence="3 4">
    <name type="scientific">Candidatus Woesebacteria bacterium RIFCSPLOWO2_01_FULL_39_21</name>
    <dbReference type="NCBI Taxonomy" id="1802519"/>
    <lineage>
        <taxon>Bacteria</taxon>
        <taxon>Candidatus Woeseibacteriota</taxon>
    </lineage>
</organism>
<dbReference type="CDD" id="cd03801">
    <property type="entry name" value="GT4_PimA-like"/>
    <property type="match status" value="1"/>
</dbReference>
<dbReference type="PANTHER" id="PTHR45947:SF3">
    <property type="entry name" value="SULFOQUINOVOSYL TRANSFERASE SQD2"/>
    <property type="match status" value="1"/>
</dbReference>
<sequence>MNKILVVTSYFYPDVSGVGKHMYNLCKCLVSDYHFKVVIISSGKKYQEEEISGIKVYRLPFWFKLSNTPINPLWYFHIKKIIAREKPDLINSRAPVPFMPDLGALAAGKIPFVLGYHFPSMIKGKILPDILIKIYESLFLRFMLNKAKVIICSSEFIGKSFLKNYSHKIVTITQGIDTRLFIPKETNVRNEIIFVGNFYVEYKGLFYLLQALRFVKDHIKEIKLKIVGEGNYKYYHSLCKKIGINRFVEFKGRLFGKNLVGEYQTSNLLVLPSISDNFPSVCLEAMACKIPVIGTAVGAVKDIIDDGKSGILVPPRDEKALANAIIRILRDKKLADSLAQKGYRKIQDNFNWDDRARMTKEVFDKVIRLQ</sequence>
<evidence type="ECO:0000259" key="2">
    <source>
        <dbReference type="Pfam" id="PF13439"/>
    </source>
</evidence>
<accession>A0A1F8BGN1</accession>
<evidence type="ECO:0000259" key="1">
    <source>
        <dbReference type="Pfam" id="PF00534"/>
    </source>
</evidence>
<reference evidence="3 4" key="1">
    <citation type="journal article" date="2016" name="Nat. Commun.">
        <title>Thousands of microbial genomes shed light on interconnected biogeochemical processes in an aquifer system.</title>
        <authorList>
            <person name="Anantharaman K."/>
            <person name="Brown C.T."/>
            <person name="Hug L.A."/>
            <person name="Sharon I."/>
            <person name="Castelle C.J."/>
            <person name="Probst A.J."/>
            <person name="Thomas B.C."/>
            <person name="Singh A."/>
            <person name="Wilkins M.J."/>
            <person name="Karaoz U."/>
            <person name="Brodie E.L."/>
            <person name="Williams K.H."/>
            <person name="Hubbard S.S."/>
            <person name="Banfield J.F."/>
        </authorList>
    </citation>
    <scope>NUCLEOTIDE SEQUENCE [LARGE SCALE GENOMIC DNA]</scope>
</reference>
<proteinExistence type="predicted"/>
<dbReference type="GO" id="GO:0016757">
    <property type="term" value="F:glycosyltransferase activity"/>
    <property type="evidence" value="ECO:0007669"/>
    <property type="project" value="InterPro"/>
</dbReference>
<dbReference type="InterPro" id="IPR001296">
    <property type="entry name" value="Glyco_trans_1"/>
</dbReference>
<dbReference type="Gene3D" id="3.40.50.2000">
    <property type="entry name" value="Glycogen Phosphorylase B"/>
    <property type="match status" value="2"/>
</dbReference>
<dbReference type="Pfam" id="PF13439">
    <property type="entry name" value="Glyco_transf_4"/>
    <property type="match status" value="1"/>
</dbReference>
<dbReference type="InterPro" id="IPR028098">
    <property type="entry name" value="Glyco_trans_4-like_N"/>
</dbReference>
<dbReference type="InterPro" id="IPR050194">
    <property type="entry name" value="Glycosyltransferase_grp1"/>
</dbReference>
<evidence type="ECO:0008006" key="5">
    <source>
        <dbReference type="Google" id="ProtNLM"/>
    </source>
</evidence>
<dbReference type="STRING" id="1802519.A2961_01325"/>
<evidence type="ECO:0000313" key="3">
    <source>
        <dbReference type="EMBL" id="OGM63163.1"/>
    </source>
</evidence>
<dbReference type="SUPFAM" id="SSF53756">
    <property type="entry name" value="UDP-Glycosyltransferase/glycogen phosphorylase"/>
    <property type="match status" value="1"/>
</dbReference>
<dbReference type="Pfam" id="PF00534">
    <property type="entry name" value="Glycos_transf_1"/>
    <property type="match status" value="1"/>
</dbReference>
<dbReference type="Proteomes" id="UP000177082">
    <property type="component" value="Unassembled WGS sequence"/>
</dbReference>
<feature type="domain" description="Glycosyl transferase family 1" evidence="1">
    <location>
        <begin position="189"/>
        <end position="344"/>
    </location>
</feature>
<gene>
    <name evidence="3" type="ORF">A2961_01325</name>
</gene>
<feature type="domain" description="Glycosyltransferase subfamily 4-like N-terminal" evidence="2">
    <location>
        <begin position="15"/>
        <end position="179"/>
    </location>
</feature>
<comment type="caution">
    <text evidence="3">The sequence shown here is derived from an EMBL/GenBank/DDBJ whole genome shotgun (WGS) entry which is preliminary data.</text>
</comment>